<organism evidence="4 5">
    <name type="scientific">Glonium stellatum</name>
    <dbReference type="NCBI Taxonomy" id="574774"/>
    <lineage>
        <taxon>Eukaryota</taxon>
        <taxon>Fungi</taxon>
        <taxon>Dikarya</taxon>
        <taxon>Ascomycota</taxon>
        <taxon>Pezizomycotina</taxon>
        <taxon>Dothideomycetes</taxon>
        <taxon>Pleosporomycetidae</taxon>
        <taxon>Gloniales</taxon>
        <taxon>Gloniaceae</taxon>
        <taxon>Glonium</taxon>
    </lineage>
</organism>
<keyword evidence="5" id="KW-1185">Reference proteome</keyword>
<dbReference type="SUPFAM" id="SSF51735">
    <property type="entry name" value="NAD(P)-binding Rossmann-fold domains"/>
    <property type="match status" value="1"/>
</dbReference>
<accession>A0A8E2FDN3</accession>
<dbReference type="InterPro" id="IPR036291">
    <property type="entry name" value="NAD(P)-bd_dom_sf"/>
</dbReference>
<evidence type="ECO:0000313" key="5">
    <source>
        <dbReference type="Proteomes" id="UP000250140"/>
    </source>
</evidence>
<protein>
    <submittedName>
        <fullName evidence="4">NAD(P)-binding protein</fullName>
    </submittedName>
</protein>
<dbReference type="EMBL" id="KV748514">
    <property type="protein sequence ID" value="OCL14880.1"/>
    <property type="molecule type" value="Genomic_DNA"/>
</dbReference>
<dbReference type="GO" id="GO:0016491">
    <property type="term" value="F:oxidoreductase activity"/>
    <property type="evidence" value="ECO:0007669"/>
    <property type="project" value="UniProtKB-KW"/>
</dbReference>
<dbReference type="InterPro" id="IPR008030">
    <property type="entry name" value="NmrA-like"/>
</dbReference>
<proteinExistence type="predicted"/>
<dbReference type="PANTHER" id="PTHR47706:SF11">
    <property type="entry name" value="ISOFLAVONE REDUCTASE FAMILY PROTEIN (AFU_ORTHOLOGUE AFUA_1G12510)"/>
    <property type="match status" value="1"/>
</dbReference>
<reference evidence="4 5" key="1">
    <citation type="journal article" date="2016" name="Nat. Commun.">
        <title>Ectomycorrhizal ecology is imprinted in the genome of the dominant symbiotic fungus Cenococcum geophilum.</title>
        <authorList>
            <consortium name="DOE Joint Genome Institute"/>
            <person name="Peter M."/>
            <person name="Kohler A."/>
            <person name="Ohm R.A."/>
            <person name="Kuo A."/>
            <person name="Krutzmann J."/>
            <person name="Morin E."/>
            <person name="Arend M."/>
            <person name="Barry K.W."/>
            <person name="Binder M."/>
            <person name="Choi C."/>
            <person name="Clum A."/>
            <person name="Copeland A."/>
            <person name="Grisel N."/>
            <person name="Haridas S."/>
            <person name="Kipfer T."/>
            <person name="LaButti K."/>
            <person name="Lindquist E."/>
            <person name="Lipzen A."/>
            <person name="Maire R."/>
            <person name="Meier B."/>
            <person name="Mihaltcheva S."/>
            <person name="Molinier V."/>
            <person name="Murat C."/>
            <person name="Poggeler S."/>
            <person name="Quandt C.A."/>
            <person name="Sperisen C."/>
            <person name="Tritt A."/>
            <person name="Tisserant E."/>
            <person name="Crous P.W."/>
            <person name="Henrissat B."/>
            <person name="Nehls U."/>
            <person name="Egli S."/>
            <person name="Spatafora J.W."/>
            <person name="Grigoriev I.V."/>
            <person name="Martin F.M."/>
        </authorList>
    </citation>
    <scope>NUCLEOTIDE SEQUENCE [LARGE SCALE GENOMIC DNA]</scope>
    <source>
        <strain evidence="4 5">CBS 207.34</strain>
    </source>
</reference>
<dbReference type="Gene3D" id="3.40.50.720">
    <property type="entry name" value="NAD(P)-binding Rossmann-like Domain"/>
    <property type="match status" value="1"/>
</dbReference>
<dbReference type="OrthoDB" id="419598at2759"/>
<evidence type="ECO:0000313" key="4">
    <source>
        <dbReference type="EMBL" id="OCL14880.1"/>
    </source>
</evidence>
<evidence type="ECO:0000256" key="1">
    <source>
        <dbReference type="ARBA" id="ARBA00022857"/>
    </source>
</evidence>
<dbReference type="InterPro" id="IPR051609">
    <property type="entry name" value="NmrA/Isoflavone_reductase-like"/>
</dbReference>
<evidence type="ECO:0000256" key="2">
    <source>
        <dbReference type="ARBA" id="ARBA00023002"/>
    </source>
</evidence>
<dbReference type="Pfam" id="PF05368">
    <property type="entry name" value="NmrA"/>
    <property type="match status" value="1"/>
</dbReference>
<sequence length="286" mass="32127">MAILNSVLVIAPAGKVGQAICKELGKRKDRFKRIAAFNNTSRGGSDAKDNLLADLHNLGLETVSGSYQDVDIFRGFDVVIMPLGNHGLYLQPQIIDTAIAAGVRHFYPSEFGADLLVGDNWHQRYYKYKTITREHLTARSKDTEGLGWTFVEIGRFTECSLAYFMHTLSDPFDESIPTSRQRTYRFNGGPYTWSQIFSTLEKITGHPYDVTYVPVEQVLEKEARAKEIGDVDLELEASHQLIQGREGTLLPQPWDNGRFPNVKPKGLEEALKQAFGNPGMREFLGL</sequence>
<gene>
    <name evidence="4" type="ORF">AOQ84DRAFT_358520</name>
</gene>
<keyword evidence="1" id="KW-0521">NADP</keyword>
<dbReference type="PANTHER" id="PTHR47706">
    <property type="entry name" value="NMRA-LIKE FAMILY PROTEIN"/>
    <property type="match status" value="1"/>
</dbReference>
<dbReference type="Proteomes" id="UP000250140">
    <property type="component" value="Unassembled WGS sequence"/>
</dbReference>
<dbReference type="AlphaFoldDB" id="A0A8E2FDN3"/>
<evidence type="ECO:0000259" key="3">
    <source>
        <dbReference type="Pfam" id="PF05368"/>
    </source>
</evidence>
<feature type="domain" description="NmrA-like" evidence="3">
    <location>
        <begin position="6"/>
        <end position="160"/>
    </location>
</feature>
<name>A0A8E2FDN3_9PEZI</name>
<keyword evidence="2" id="KW-0560">Oxidoreductase</keyword>